<dbReference type="SUPFAM" id="SSF48452">
    <property type="entry name" value="TPR-like"/>
    <property type="match status" value="1"/>
</dbReference>
<dbReference type="RefSeq" id="WP_264433856.1">
    <property type="nucleotide sequence ID" value="NZ_CP081495.1"/>
</dbReference>
<dbReference type="Pfam" id="PF12771">
    <property type="entry name" value="SusD-like_2"/>
    <property type="match status" value="1"/>
</dbReference>
<evidence type="ECO:0000313" key="2">
    <source>
        <dbReference type="EMBL" id="UYW01388.1"/>
    </source>
</evidence>
<evidence type="ECO:0000256" key="1">
    <source>
        <dbReference type="SAM" id="SignalP"/>
    </source>
</evidence>
<dbReference type="InterPro" id="IPR011990">
    <property type="entry name" value="TPR-like_helical_dom_sf"/>
</dbReference>
<gene>
    <name evidence="2" type="ORF">K5I29_00035</name>
</gene>
<dbReference type="EMBL" id="CP081495">
    <property type="protein sequence ID" value="UYW01388.1"/>
    <property type="molecule type" value="Genomic_DNA"/>
</dbReference>
<keyword evidence="3" id="KW-1185">Reference proteome</keyword>
<sequence>MKIIKYTLLAFLSLSLFSCTEGFEEDNTNPNNPLTVPTYGIYNNATKQIVGTTIRGSFGTARMALPWVQYSAQRNYTEEDRYQYRDGTAVSIFNAYYQQANNFKKIIELNTDPETVVASAVYGNNDIQVAASRIFLAYIFQNLADTFGDVPYWSYGNSNPDFQALDIDNLSPKYAKQEDIYADLLKELEESVAQIDANSDVPYIFIKKEAYTGENVFGNDVQKLRKFANSLRLRIATRLKNSPLSGLAQQHISELAANPGDLMQSNDDSAGVTYENNSINPAPNYIAFFVDNRNDYTVSNTFVSLLKGTLPNSGLTVVDPRLQQVVAPVGTILRDALSRSYNPVYSTSIDTINKYYKGMPFGIPSGLTGSQRPSASPYSQSILKADYTEYFMTYAEVKFLLAEANGWNQTDYEQGVQASLDQWGVESTAAAAYMASLPAASEESVLNQKYIALFMQPYEAWAEYRRTGFPKFLVKPGDVVQLIAPAPVGNTTVTEYTFEPTPSAISINGAFTDLPSRVRYPYTEATLNRVNYEEAVARLGGDTMNNKLIWDNN</sequence>
<organism evidence="2 3">
    <name type="scientific">Flavobacterium agricola</name>
    <dbReference type="NCBI Taxonomy" id="2870839"/>
    <lineage>
        <taxon>Bacteria</taxon>
        <taxon>Pseudomonadati</taxon>
        <taxon>Bacteroidota</taxon>
        <taxon>Flavobacteriia</taxon>
        <taxon>Flavobacteriales</taxon>
        <taxon>Flavobacteriaceae</taxon>
        <taxon>Flavobacterium</taxon>
    </lineage>
</organism>
<dbReference type="InterPro" id="IPR041662">
    <property type="entry name" value="SusD-like_2"/>
</dbReference>
<keyword evidence="1" id="KW-0732">Signal</keyword>
<dbReference type="Gene3D" id="1.25.40.390">
    <property type="match status" value="1"/>
</dbReference>
<name>A0ABY6M349_9FLAO</name>
<feature type="chain" id="PRO_5045071736" evidence="1">
    <location>
        <begin position="25"/>
        <end position="553"/>
    </location>
</feature>
<evidence type="ECO:0000313" key="3">
    <source>
        <dbReference type="Proteomes" id="UP001163328"/>
    </source>
</evidence>
<feature type="signal peptide" evidence="1">
    <location>
        <begin position="1"/>
        <end position="24"/>
    </location>
</feature>
<keyword evidence="2" id="KW-0449">Lipoprotein</keyword>
<dbReference type="Proteomes" id="UP001163328">
    <property type="component" value="Chromosome"/>
</dbReference>
<reference evidence="2" key="1">
    <citation type="submission" date="2021-08" db="EMBL/GenBank/DDBJ databases">
        <title>Flavobacterium sp. strain CC-SYL302.</title>
        <authorList>
            <person name="Lin S.-Y."/>
            <person name="Lee T.-H."/>
            <person name="Young C.-C."/>
        </authorList>
    </citation>
    <scope>NUCLEOTIDE SEQUENCE</scope>
    <source>
        <strain evidence="2">CC-SYL302</strain>
    </source>
</reference>
<accession>A0ABY6M349</accession>
<protein>
    <submittedName>
        <fullName evidence="2">SusD/RagB family nutrient-binding outer membrane lipoprotein</fullName>
    </submittedName>
</protein>
<proteinExistence type="predicted"/>
<dbReference type="PROSITE" id="PS51257">
    <property type="entry name" value="PROKAR_LIPOPROTEIN"/>
    <property type="match status" value="1"/>
</dbReference>